<sequence>MKLLSEEADFSALRKEYGNMQFHMFRSEGAIPFISCIVCVCESPEDIVENWQAIQSMISVYHQPSGILAAWNVYLIFVTSGRVPVWEKYLIENNKFVARKILLDEFAELASPEQLVIELHKQLLGSDLTLNTRLHDRIPFTHPLKKFVSGAPLDSKNVSKEKRVFMMNEIIEFLSNNEN</sequence>
<keyword evidence="2" id="KW-1185">Reference proteome</keyword>
<dbReference type="Proteomes" id="UP001139701">
    <property type="component" value="Unassembled WGS sequence"/>
</dbReference>
<reference evidence="1" key="1">
    <citation type="submission" date="2022-02" db="EMBL/GenBank/DDBJ databases">
        <title>Acinetobacter A3.8 sp. nov., isolated from Sediment (Zhairuo Island).</title>
        <authorList>
            <person name="Zheng K."/>
        </authorList>
    </citation>
    <scope>NUCLEOTIDE SEQUENCE</scope>
    <source>
        <strain evidence="1">A3.8</strain>
    </source>
</reference>
<dbReference type="AlphaFoldDB" id="A0A9X2B9U2"/>
<proteinExistence type="predicted"/>
<dbReference type="InterPro" id="IPR046905">
    <property type="entry name" value="ABC-3C_MC1"/>
</dbReference>
<gene>
    <name evidence="1" type="ORF">MKI79_03310</name>
</gene>
<evidence type="ECO:0000313" key="2">
    <source>
        <dbReference type="Proteomes" id="UP001139701"/>
    </source>
</evidence>
<dbReference type="Pfam" id="PF20289">
    <property type="entry name" value="MComp1"/>
    <property type="match status" value="1"/>
</dbReference>
<dbReference type="EMBL" id="JAKUML010000004">
    <property type="protein sequence ID" value="MCJ8145945.1"/>
    <property type="molecule type" value="Genomic_DNA"/>
</dbReference>
<protein>
    <submittedName>
        <fullName evidence="1">Uncharacterized protein</fullName>
    </submittedName>
</protein>
<evidence type="ECO:0000313" key="1">
    <source>
        <dbReference type="EMBL" id="MCJ8145945.1"/>
    </source>
</evidence>
<organism evidence="1 2">
    <name type="scientific">Acinetobacter sedimenti</name>
    <dbReference type="NCBI Taxonomy" id="2919922"/>
    <lineage>
        <taxon>Bacteria</taxon>
        <taxon>Pseudomonadati</taxon>
        <taxon>Pseudomonadota</taxon>
        <taxon>Gammaproteobacteria</taxon>
        <taxon>Moraxellales</taxon>
        <taxon>Moraxellaceae</taxon>
        <taxon>Acinetobacter</taxon>
    </lineage>
</organism>
<comment type="caution">
    <text evidence="1">The sequence shown here is derived from an EMBL/GenBank/DDBJ whole genome shotgun (WGS) entry which is preliminary data.</text>
</comment>
<dbReference type="RefSeq" id="WP_241570647.1">
    <property type="nucleotide sequence ID" value="NZ_JAKUML010000004.1"/>
</dbReference>
<accession>A0A9X2B9U2</accession>
<name>A0A9X2B9U2_9GAMM</name>